<name>A0A0C3CT19_9AGAM</name>
<sequence>MLSKRSRFGVPERVVSATVVRVTFMYRNSHSPSPLLFPEPLSVSNAASSRCPVFVSVSNLSLLY</sequence>
<protein>
    <submittedName>
        <fullName evidence="1">Uncharacterized protein</fullName>
    </submittedName>
</protein>
<dbReference type="AlphaFoldDB" id="A0A0C3CT19"/>
<keyword evidence="2" id="KW-1185">Reference proteome</keyword>
<dbReference type="InParanoid" id="A0A0C3CT19"/>
<organism evidence="1 2">
    <name type="scientific">Scleroderma citrinum Foug A</name>
    <dbReference type="NCBI Taxonomy" id="1036808"/>
    <lineage>
        <taxon>Eukaryota</taxon>
        <taxon>Fungi</taxon>
        <taxon>Dikarya</taxon>
        <taxon>Basidiomycota</taxon>
        <taxon>Agaricomycotina</taxon>
        <taxon>Agaricomycetes</taxon>
        <taxon>Agaricomycetidae</taxon>
        <taxon>Boletales</taxon>
        <taxon>Sclerodermatineae</taxon>
        <taxon>Sclerodermataceae</taxon>
        <taxon>Scleroderma</taxon>
    </lineage>
</organism>
<accession>A0A0C3CT19</accession>
<gene>
    <name evidence="1" type="ORF">SCLCIDRAFT_1224188</name>
</gene>
<dbReference type="Proteomes" id="UP000053989">
    <property type="component" value="Unassembled WGS sequence"/>
</dbReference>
<evidence type="ECO:0000313" key="1">
    <source>
        <dbReference type="EMBL" id="KIM51730.1"/>
    </source>
</evidence>
<proteinExistence type="predicted"/>
<dbReference type="EMBL" id="KN822242">
    <property type="protein sequence ID" value="KIM51730.1"/>
    <property type="molecule type" value="Genomic_DNA"/>
</dbReference>
<dbReference type="HOGENOM" id="CLU_2868915_0_0_1"/>
<reference evidence="2" key="2">
    <citation type="submission" date="2015-01" db="EMBL/GenBank/DDBJ databases">
        <title>Evolutionary Origins and Diversification of the Mycorrhizal Mutualists.</title>
        <authorList>
            <consortium name="DOE Joint Genome Institute"/>
            <consortium name="Mycorrhizal Genomics Consortium"/>
            <person name="Kohler A."/>
            <person name="Kuo A."/>
            <person name="Nagy L.G."/>
            <person name="Floudas D."/>
            <person name="Copeland A."/>
            <person name="Barry K.W."/>
            <person name="Cichocki N."/>
            <person name="Veneault-Fourrey C."/>
            <person name="LaButti K."/>
            <person name="Lindquist E.A."/>
            <person name="Lipzen A."/>
            <person name="Lundell T."/>
            <person name="Morin E."/>
            <person name="Murat C."/>
            <person name="Riley R."/>
            <person name="Ohm R."/>
            <person name="Sun H."/>
            <person name="Tunlid A."/>
            <person name="Henrissat B."/>
            <person name="Grigoriev I.V."/>
            <person name="Hibbett D.S."/>
            <person name="Martin F."/>
        </authorList>
    </citation>
    <scope>NUCLEOTIDE SEQUENCE [LARGE SCALE GENOMIC DNA]</scope>
    <source>
        <strain evidence="2">Foug A</strain>
    </source>
</reference>
<reference evidence="1 2" key="1">
    <citation type="submission" date="2014-04" db="EMBL/GenBank/DDBJ databases">
        <authorList>
            <consortium name="DOE Joint Genome Institute"/>
            <person name="Kuo A."/>
            <person name="Kohler A."/>
            <person name="Nagy L.G."/>
            <person name="Floudas D."/>
            <person name="Copeland A."/>
            <person name="Barry K.W."/>
            <person name="Cichocki N."/>
            <person name="Veneault-Fourrey C."/>
            <person name="LaButti K."/>
            <person name="Lindquist E.A."/>
            <person name="Lipzen A."/>
            <person name="Lundell T."/>
            <person name="Morin E."/>
            <person name="Murat C."/>
            <person name="Sun H."/>
            <person name="Tunlid A."/>
            <person name="Henrissat B."/>
            <person name="Grigoriev I.V."/>
            <person name="Hibbett D.S."/>
            <person name="Martin F."/>
            <person name="Nordberg H.P."/>
            <person name="Cantor M.N."/>
            <person name="Hua S.X."/>
        </authorList>
    </citation>
    <scope>NUCLEOTIDE SEQUENCE [LARGE SCALE GENOMIC DNA]</scope>
    <source>
        <strain evidence="1 2">Foug A</strain>
    </source>
</reference>
<evidence type="ECO:0000313" key="2">
    <source>
        <dbReference type="Proteomes" id="UP000053989"/>
    </source>
</evidence>